<accession>I6YV40</accession>
<sequence length="487" mass="55980">MKISIITEGFQNTGYGHITRCLSLYQAFEERRIIPRFYINGDDKCASYLNGARFEIIDWLNHPAQLIKKIINSDFAIIDSYLAGREFYEKISNFCERLLIIDDNLRIDYPESIILNGTINAENFPYQKKTGYEFLLGSEYIPIRKPFWDSAQRKYNKEIKNILITFGGQDVRNLTIPVVKLVGEIYPEAVIHAVFGNKENGEIEKLKELYKDVKFYNLLNAQQIKELMLTADVVITAAGQTLYELAVTGTPSVAVVVADNQKNNILEWSKSGFLIEPIFYNEINCMKKIAEQLQKFKSIGLRKKCGSAGRKKVDGQGSRRVVSYLIERKCAVDKFYLRKAVSEDSEIVYELSNDPSVRSQSINKKPIEWDEHTIWFDGKIKDNNYLFLLAFDREDNFIGQIRFEIENNSAVVSISLTEKFRGKGLSKKIIKEGSRRLFNEYQNVGSITAYILPHNSASLRAFEAAGYKPDGEELINNELFKKFLLER</sequence>
<dbReference type="Gene3D" id="3.40.50.2000">
    <property type="entry name" value="Glycogen Phosphorylase B"/>
    <property type="match status" value="1"/>
</dbReference>
<dbReference type="eggNOG" id="COG3980">
    <property type="taxonomic scope" value="Bacteria"/>
</dbReference>
<organism evidence="2 3">
    <name type="scientific">Melioribacter roseus (strain DSM 23840 / JCM 17771 / VKM B-2668 / P3M-2)</name>
    <dbReference type="NCBI Taxonomy" id="1191523"/>
    <lineage>
        <taxon>Bacteria</taxon>
        <taxon>Pseudomonadati</taxon>
        <taxon>Ignavibacteriota</taxon>
        <taxon>Ignavibacteria</taxon>
        <taxon>Ignavibacteriales</taxon>
        <taxon>Melioribacteraceae</taxon>
        <taxon>Melioribacter</taxon>
    </lineage>
</organism>
<dbReference type="PATRIC" id="fig|1191523.3.peg.1227"/>
<dbReference type="GO" id="GO:0016758">
    <property type="term" value="F:hexosyltransferase activity"/>
    <property type="evidence" value="ECO:0007669"/>
    <property type="project" value="InterPro"/>
</dbReference>
<dbReference type="SUPFAM" id="SSF55729">
    <property type="entry name" value="Acyl-CoA N-acyltransferases (Nat)"/>
    <property type="match status" value="1"/>
</dbReference>
<dbReference type="InterPro" id="IPR007235">
    <property type="entry name" value="Glyco_trans_28_C"/>
</dbReference>
<dbReference type="KEGG" id="mro:MROS_1159"/>
<dbReference type="Pfam" id="PF04101">
    <property type="entry name" value="Glyco_tran_28_C"/>
    <property type="match status" value="1"/>
</dbReference>
<name>I6YV40_MELRP</name>
<keyword evidence="2" id="KW-0808">Transferase</keyword>
<evidence type="ECO:0000259" key="1">
    <source>
        <dbReference type="PROSITE" id="PS51186"/>
    </source>
</evidence>
<dbReference type="SUPFAM" id="SSF53756">
    <property type="entry name" value="UDP-Glycosyltransferase/glycogen phosphorylase"/>
    <property type="match status" value="1"/>
</dbReference>
<gene>
    <name evidence="2" type="ordered locus">MROS_1159</name>
</gene>
<dbReference type="AlphaFoldDB" id="I6YV40"/>
<evidence type="ECO:0000313" key="2">
    <source>
        <dbReference type="EMBL" id="AFN74397.1"/>
    </source>
</evidence>
<dbReference type="InterPro" id="IPR016181">
    <property type="entry name" value="Acyl_CoA_acyltransferase"/>
</dbReference>
<dbReference type="Proteomes" id="UP000009011">
    <property type="component" value="Chromosome"/>
</dbReference>
<feature type="domain" description="N-acetyltransferase" evidence="1">
    <location>
        <begin position="335"/>
        <end position="486"/>
    </location>
</feature>
<dbReference type="OrthoDB" id="6290225at2"/>
<dbReference type="Pfam" id="PF13302">
    <property type="entry name" value="Acetyltransf_3"/>
    <property type="match status" value="1"/>
</dbReference>
<dbReference type="STRING" id="1191523.MROS_1159"/>
<keyword evidence="3" id="KW-1185">Reference proteome</keyword>
<reference evidence="2 3" key="1">
    <citation type="journal article" date="2013" name="PLoS ONE">
        <title>Genomic analysis of Melioribacter roseus, facultatively anaerobic organotrophic bacterium representing a novel deep lineage within Bacteriodetes/Chlorobi group.</title>
        <authorList>
            <person name="Kadnikov V.V."/>
            <person name="Mardanov A.V."/>
            <person name="Podosokorskaya O.A."/>
            <person name="Gavrilov S.N."/>
            <person name="Kublanov I.V."/>
            <person name="Beletsky A.V."/>
            <person name="Bonch-Osmolovskaya E.A."/>
            <person name="Ravin N.V."/>
        </authorList>
    </citation>
    <scope>NUCLEOTIDE SEQUENCE [LARGE SCALE GENOMIC DNA]</scope>
    <source>
        <strain evidence="3">JCM 17771 / P3M-2</strain>
    </source>
</reference>
<dbReference type="EMBL" id="CP003557">
    <property type="protein sequence ID" value="AFN74397.1"/>
    <property type="molecule type" value="Genomic_DNA"/>
</dbReference>
<dbReference type="PANTHER" id="PTHR43415">
    <property type="entry name" value="SPERMIDINE N(1)-ACETYLTRANSFERASE"/>
    <property type="match status" value="1"/>
</dbReference>
<proteinExistence type="predicted"/>
<dbReference type="HOGENOM" id="CLU_023406_0_1_10"/>
<dbReference type="GO" id="GO:0016747">
    <property type="term" value="F:acyltransferase activity, transferring groups other than amino-acyl groups"/>
    <property type="evidence" value="ECO:0007669"/>
    <property type="project" value="InterPro"/>
</dbReference>
<dbReference type="PANTHER" id="PTHR43415:SF3">
    <property type="entry name" value="GNAT-FAMILY ACETYLTRANSFERASE"/>
    <property type="match status" value="1"/>
</dbReference>
<dbReference type="PROSITE" id="PS51186">
    <property type="entry name" value="GNAT"/>
    <property type="match status" value="1"/>
</dbReference>
<dbReference type="eggNOG" id="COG1670">
    <property type="taxonomic scope" value="Bacteria"/>
</dbReference>
<evidence type="ECO:0000313" key="3">
    <source>
        <dbReference type="Proteomes" id="UP000009011"/>
    </source>
</evidence>
<protein>
    <submittedName>
        <fullName evidence="2">Acetyltransferase, GNAT family</fullName>
    </submittedName>
</protein>
<dbReference type="Gene3D" id="3.40.50.11190">
    <property type="match status" value="1"/>
</dbReference>
<dbReference type="Gene3D" id="3.40.630.30">
    <property type="match status" value="1"/>
</dbReference>
<dbReference type="RefSeq" id="WP_014855833.1">
    <property type="nucleotide sequence ID" value="NC_018178.1"/>
</dbReference>
<dbReference type="InterPro" id="IPR000182">
    <property type="entry name" value="GNAT_dom"/>
</dbReference>